<organism evidence="2 3">
    <name type="scientific">Cryomorpha ignava</name>
    <dbReference type="NCBI Taxonomy" id="101383"/>
    <lineage>
        <taxon>Bacteria</taxon>
        <taxon>Pseudomonadati</taxon>
        <taxon>Bacteroidota</taxon>
        <taxon>Flavobacteriia</taxon>
        <taxon>Flavobacteriales</taxon>
        <taxon>Cryomorphaceae</taxon>
        <taxon>Cryomorpha</taxon>
    </lineage>
</organism>
<dbReference type="InterPro" id="IPR043519">
    <property type="entry name" value="NT_sf"/>
</dbReference>
<evidence type="ECO:0000313" key="2">
    <source>
        <dbReference type="EMBL" id="NEN22057.1"/>
    </source>
</evidence>
<keyword evidence="2" id="KW-0808">Transferase</keyword>
<dbReference type="Gene3D" id="3.30.460.10">
    <property type="entry name" value="Beta Polymerase, domain 2"/>
    <property type="match status" value="1"/>
</dbReference>
<gene>
    <name evidence="2" type="ORF">G3O08_00880</name>
</gene>
<protein>
    <submittedName>
        <fullName evidence="2">Nucleotidyltransferase domain-containing protein</fullName>
    </submittedName>
</protein>
<dbReference type="AlphaFoldDB" id="A0A7K3WK85"/>
<proteinExistence type="predicted"/>
<dbReference type="CDD" id="cd05403">
    <property type="entry name" value="NT_KNTase_like"/>
    <property type="match status" value="1"/>
</dbReference>
<dbReference type="Proteomes" id="UP000486602">
    <property type="component" value="Unassembled WGS sequence"/>
</dbReference>
<name>A0A7K3WK85_9FLAO</name>
<evidence type="ECO:0000259" key="1">
    <source>
        <dbReference type="Pfam" id="PF01909"/>
    </source>
</evidence>
<sequence>MLLRDKDRQALIEIFSSINIPIEVWAHGSRVNGTAHEGSDLDLVIRTPQLEKLPVEDFMDLKEKIQFSNIPIVVELFDWARLPDSFHRNIEALHEVLFSNLEIIANEPLDVYKKGRDKK</sequence>
<comment type="caution">
    <text evidence="2">The sequence shown here is derived from an EMBL/GenBank/DDBJ whole genome shotgun (WGS) entry which is preliminary data.</text>
</comment>
<feature type="domain" description="Polymerase nucleotidyl transferase" evidence="1">
    <location>
        <begin position="11"/>
        <end position="66"/>
    </location>
</feature>
<evidence type="ECO:0000313" key="3">
    <source>
        <dbReference type="Proteomes" id="UP000486602"/>
    </source>
</evidence>
<dbReference type="EMBL" id="JAAGVY010000001">
    <property type="protein sequence ID" value="NEN22057.1"/>
    <property type="molecule type" value="Genomic_DNA"/>
</dbReference>
<dbReference type="SUPFAM" id="SSF81301">
    <property type="entry name" value="Nucleotidyltransferase"/>
    <property type="match status" value="1"/>
</dbReference>
<dbReference type="GO" id="GO:0016779">
    <property type="term" value="F:nucleotidyltransferase activity"/>
    <property type="evidence" value="ECO:0007669"/>
    <property type="project" value="InterPro"/>
</dbReference>
<reference evidence="2 3" key="1">
    <citation type="submission" date="2020-02" db="EMBL/GenBank/DDBJ databases">
        <title>Out from the shadows clarifying the taxonomy of the family Cryomorphaceae and related taxa by utilizing the GTDB taxonomic framework.</title>
        <authorList>
            <person name="Bowman J.P."/>
        </authorList>
    </citation>
    <scope>NUCLEOTIDE SEQUENCE [LARGE SCALE GENOMIC DNA]</scope>
    <source>
        <strain evidence="2 3">QSSC 1-22</strain>
    </source>
</reference>
<dbReference type="Pfam" id="PF01909">
    <property type="entry name" value="NTP_transf_2"/>
    <property type="match status" value="1"/>
</dbReference>
<dbReference type="InterPro" id="IPR002934">
    <property type="entry name" value="Polymerase_NTP_transf_dom"/>
</dbReference>
<keyword evidence="3" id="KW-1185">Reference proteome</keyword>
<dbReference type="RefSeq" id="WP_163282774.1">
    <property type="nucleotide sequence ID" value="NZ_JAAGVY010000001.1"/>
</dbReference>
<accession>A0A7K3WK85</accession>